<evidence type="ECO:0000313" key="11">
    <source>
        <dbReference type="Proteomes" id="UP001168972"/>
    </source>
</evidence>
<evidence type="ECO:0000256" key="3">
    <source>
        <dbReference type="ARBA" id="ARBA00010701"/>
    </source>
</evidence>
<evidence type="ECO:0000256" key="8">
    <source>
        <dbReference type="RuleBase" id="RU004262"/>
    </source>
</evidence>
<comment type="subcellular location">
    <subcellularLocation>
        <location evidence="2">Secreted</location>
    </subcellularLocation>
</comment>
<keyword evidence="7" id="KW-1015">Disulfide bond</keyword>
<name>A0AA39FD23_MICHY</name>
<evidence type="ECO:0000313" key="10">
    <source>
        <dbReference type="EMBL" id="KAK0167248.1"/>
    </source>
</evidence>
<dbReference type="InterPro" id="IPR029058">
    <property type="entry name" value="AB_hydrolase_fold"/>
</dbReference>
<keyword evidence="5" id="KW-0964">Secreted</keyword>
<sequence length="335" mass="37979">MTLLKSRIKLRIGHTDFYLNYGKSQPDISCSEYNLCYDCQPNKIERDVTFYLHTRENPSIPYILKFKNEENLFKSPLNPYNQTIIVIHGFGESSLQLESSFSRTIRDVYLKRDIYNVILVDWRKLAAMPTYLTAARNVKKIAPYVARMVEWLINLNALSMPKIHIIGFSLGAQVAAFVAKNLAPQKVGRITGLDPAAPFFEHTTSSERLDKSDAIFVDVIHTNSKIPGMKSPIGHVDFYPNQGIDQPGCNFPDILCSHHRAWFYYAESVLNERGFPASKCQAWKPNINTCTKNPDAFMGFIANPQINGIFLLRTNSKSPFARNMTDYPAIIAANA</sequence>
<dbReference type="PRINTS" id="PR00821">
    <property type="entry name" value="TAGLIPASE"/>
</dbReference>
<evidence type="ECO:0000256" key="2">
    <source>
        <dbReference type="ARBA" id="ARBA00004613"/>
    </source>
</evidence>
<dbReference type="PANTHER" id="PTHR11610:SF169">
    <property type="entry name" value="GH15759P-RELATED"/>
    <property type="match status" value="1"/>
</dbReference>
<dbReference type="GO" id="GO:0008970">
    <property type="term" value="F:phospholipase A1 activity"/>
    <property type="evidence" value="ECO:0007669"/>
    <property type="project" value="UniProtKB-EC"/>
</dbReference>
<evidence type="ECO:0000256" key="7">
    <source>
        <dbReference type="ARBA" id="ARBA00023157"/>
    </source>
</evidence>
<dbReference type="GO" id="GO:0005615">
    <property type="term" value="C:extracellular space"/>
    <property type="evidence" value="ECO:0007669"/>
    <property type="project" value="TreeGrafter"/>
</dbReference>
<dbReference type="PANTHER" id="PTHR11610">
    <property type="entry name" value="LIPASE"/>
    <property type="match status" value="1"/>
</dbReference>
<comment type="catalytic activity">
    <reaction evidence="1">
        <text>a 1,2-diacyl-sn-glycero-3-phosphocholine + H2O = a 2-acyl-sn-glycero-3-phosphocholine + a fatty acid + H(+)</text>
        <dbReference type="Rhea" id="RHEA:18689"/>
        <dbReference type="ChEBI" id="CHEBI:15377"/>
        <dbReference type="ChEBI" id="CHEBI:15378"/>
        <dbReference type="ChEBI" id="CHEBI:28868"/>
        <dbReference type="ChEBI" id="CHEBI:57643"/>
        <dbReference type="ChEBI" id="CHEBI:57875"/>
        <dbReference type="EC" id="3.1.1.32"/>
    </reaction>
</comment>
<dbReference type="GO" id="GO:0017171">
    <property type="term" value="F:serine hydrolase activity"/>
    <property type="evidence" value="ECO:0007669"/>
    <property type="project" value="TreeGrafter"/>
</dbReference>
<feature type="domain" description="Lipase" evidence="9">
    <location>
        <begin position="42"/>
        <end position="320"/>
    </location>
</feature>
<evidence type="ECO:0000256" key="5">
    <source>
        <dbReference type="ARBA" id="ARBA00022525"/>
    </source>
</evidence>
<evidence type="ECO:0000256" key="4">
    <source>
        <dbReference type="ARBA" id="ARBA00013179"/>
    </source>
</evidence>
<dbReference type="InterPro" id="IPR000734">
    <property type="entry name" value="TAG_lipase"/>
</dbReference>
<keyword evidence="11" id="KW-1185">Reference proteome</keyword>
<evidence type="ECO:0000259" key="9">
    <source>
        <dbReference type="Pfam" id="PF00151"/>
    </source>
</evidence>
<proteinExistence type="inferred from homology"/>
<dbReference type="Gene3D" id="3.40.50.1820">
    <property type="entry name" value="alpha/beta hydrolase"/>
    <property type="match status" value="1"/>
</dbReference>
<comment type="similarity">
    <text evidence="3 8">Belongs to the AB hydrolase superfamily. Lipase family.</text>
</comment>
<protein>
    <recommendedName>
        <fullName evidence="4">phospholipase A1</fullName>
        <ecNumber evidence="4">3.1.1.32</ecNumber>
    </recommendedName>
</protein>
<dbReference type="InterPro" id="IPR033906">
    <property type="entry name" value="Lipase_N"/>
</dbReference>
<gene>
    <name evidence="10" type="ORF">PV327_004673</name>
</gene>
<reference evidence="10" key="1">
    <citation type="journal article" date="2023" name="bioRxiv">
        <title>Scaffold-level genome assemblies of two parasitoid biocontrol wasps reveal the parthenogenesis mechanism and an associated novel virus.</title>
        <authorList>
            <person name="Inwood S."/>
            <person name="Skelly J."/>
            <person name="Guhlin J."/>
            <person name="Harrop T."/>
            <person name="Goldson S."/>
            <person name="Dearden P."/>
        </authorList>
    </citation>
    <scope>NUCLEOTIDE SEQUENCE</scope>
    <source>
        <strain evidence="10">Lincoln</strain>
        <tissue evidence="10">Whole body</tissue>
    </source>
</reference>
<dbReference type="InterPro" id="IPR013818">
    <property type="entry name" value="Lipase"/>
</dbReference>
<dbReference type="AlphaFoldDB" id="A0AA39FD23"/>
<accession>A0AA39FD23</accession>
<dbReference type="FunFam" id="3.40.50.1820:FF:000076">
    <property type="entry name" value="phospholipase A1"/>
    <property type="match status" value="1"/>
</dbReference>
<dbReference type="GO" id="GO:0016042">
    <property type="term" value="P:lipid catabolic process"/>
    <property type="evidence" value="ECO:0007669"/>
    <property type="project" value="TreeGrafter"/>
</dbReference>
<evidence type="ECO:0000256" key="1">
    <source>
        <dbReference type="ARBA" id="ARBA00000111"/>
    </source>
</evidence>
<dbReference type="Pfam" id="PF00151">
    <property type="entry name" value="Lipase"/>
    <property type="match status" value="1"/>
</dbReference>
<dbReference type="EC" id="3.1.1.32" evidence="4"/>
<comment type="caution">
    <text evidence="10">The sequence shown here is derived from an EMBL/GenBank/DDBJ whole genome shotgun (WGS) entry which is preliminary data.</text>
</comment>
<organism evidence="10 11">
    <name type="scientific">Microctonus hyperodae</name>
    <name type="common">Parasitoid wasp</name>
    <dbReference type="NCBI Taxonomy" id="165561"/>
    <lineage>
        <taxon>Eukaryota</taxon>
        <taxon>Metazoa</taxon>
        <taxon>Ecdysozoa</taxon>
        <taxon>Arthropoda</taxon>
        <taxon>Hexapoda</taxon>
        <taxon>Insecta</taxon>
        <taxon>Pterygota</taxon>
        <taxon>Neoptera</taxon>
        <taxon>Endopterygota</taxon>
        <taxon>Hymenoptera</taxon>
        <taxon>Apocrita</taxon>
        <taxon>Ichneumonoidea</taxon>
        <taxon>Braconidae</taxon>
        <taxon>Euphorinae</taxon>
        <taxon>Microctonus</taxon>
    </lineage>
</organism>
<reference evidence="10" key="2">
    <citation type="submission" date="2023-03" db="EMBL/GenBank/DDBJ databases">
        <authorList>
            <person name="Inwood S.N."/>
            <person name="Skelly J.G."/>
            <person name="Guhlin J."/>
            <person name="Harrop T.W.R."/>
            <person name="Goldson S.G."/>
            <person name="Dearden P.K."/>
        </authorList>
    </citation>
    <scope>NUCLEOTIDE SEQUENCE</scope>
    <source>
        <strain evidence="10">Lincoln</strain>
        <tissue evidence="10">Whole body</tissue>
    </source>
</reference>
<keyword evidence="6" id="KW-0378">Hydrolase</keyword>
<dbReference type="CDD" id="cd00707">
    <property type="entry name" value="Pancreat_lipase_like"/>
    <property type="match status" value="1"/>
</dbReference>
<dbReference type="EMBL" id="JAQQBR010001832">
    <property type="protein sequence ID" value="KAK0167248.1"/>
    <property type="molecule type" value="Genomic_DNA"/>
</dbReference>
<evidence type="ECO:0000256" key="6">
    <source>
        <dbReference type="ARBA" id="ARBA00022801"/>
    </source>
</evidence>
<dbReference type="Proteomes" id="UP001168972">
    <property type="component" value="Unassembled WGS sequence"/>
</dbReference>
<dbReference type="SUPFAM" id="SSF53474">
    <property type="entry name" value="alpha/beta-Hydrolases"/>
    <property type="match status" value="1"/>
</dbReference>